<evidence type="ECO:0000256" key="6">
    <source>
        <dbReference type="ARBA" id="ARBA00023251"/>
    </source>
</evidence>
<keyword evidence="2" id="KW-0813">Transport</keyword>
<keyword evidence="11" id="KW-1185">Reference proteome</keyword>
<feature type="transmembrane region" description="Helical" evidence="8">
    <location>
        <begin position="122"/>
        <end position="144"/>
    </location>
</feature>
<dbReference type="InterPro" id="IPR011701">
    <property type="entry name" value="MFS"/>
</dbReference>
<dbReference type="GO" id="GO:0022857">
    <property type="term" value="F:transmembrane transporter activity"/>
    <property type="evidence" value="ECO:0007669"/>
    <property type="project" value="InterPro"/>
</dbReference>
<accession>A0A3Q9FTY0</accession>
<comment type="subcellular location">
    <subcellularLocation>
        <location evidence="1">Cell membrane</location>
        <topology evidence="1">Multi-pass membrane protein</topology>
    </subcellularLocation>
</comment>
<feature type="transmembrane region" description="Helical" evidence="8">
    <location>
        <begin position="286"/>
        <end position="310"/>
    </location>
</feature>
<feature type="transmembrane region" description="Helical" evidence="8">
    <location>
        <begin position="246"/>
        <end position="265"/>
    </location>
</feature>
<evidence type="ECO:0000313" key="10">
    <source>
        <dbReference type="EMBL" id="AZQ70090.1"/>
    </source>
</evidence>
<feature type="transmembrane region" description="Helical" evidence="8">
    <location>
        <begin position="322"/>
        <end position="343"/>
    </location>
</feature>
<reference evidence="10 11" key="1">
    <citation type="submission" date="2018-12" db="EMBL/GenBank/DDBJ databases">
        <title>The whole draft genome of Streptomyce luteoverticillatus CGMCC 15060.</title>
        <authorList>
            <person name="Feng Z."/>
            <person name="Chen G."/>
            <person name="Zhang J."/>
            <person name="Zhu H."/>
            <person name="Yu X."/>
            <person name="Zhang W."/>
            <person name="Zhang X."/>
        </authorList>
    </citation>
    <scope>NUCLEOTIDE SEQUENCE [LARGE SCALE GENOMIC DNA]</scope>
    <source>
        <strain evidence="10 11">CGMCC 15060</strain>
    </source>
</reference>
<evidence type="ECO:0000256" key="7">
    <source>
        <dbReference type="SAM" id="MobiDB-lite"/>
    </source>
</evidence>
<organism evidence="10 11">
    <name type="scientific">Streptomyces luteoverticillatus</name>
    <name type="common">Streptoverticillium luteoverticillatus</name>
    <dbReference type="NCBI Taxonomy" id="66425"/>
    <lineage>
        <taxon>Bacteria</taxon>
        <taxon>Bacillati</taxon>
        <taxon>Actinomycetota</taxon>
        <taxon>Actinomycetes</taxon>
        <taxon>Kitasatosporales</taxon>
        <taxon>Streptomycetaceae</taxon>
        <taxon>Streptomyces</taxon>
    </lineage>
</organism>
<dbReference type="Gene3D" id="1.20.1720.10">
    <property type="entry name" value="Multidrug resistance protein D"/>
    <property type="match status" value="1"/>
</dbReference>
<feature type="domain" description="Major facilitator superfamily (MFS) profile" evidence="9">
    <location>
        <begin position="31"/>
        <end position="462"/>
    </location>
</feature>
<evidence type="ECO:0000256" key="4">
    <source>
        <dbReference type="ARBA" id="ARBA00022989"/>
    </source>
</evidence>
<feature type="region of interest" description="Disordered" evidence="7">
    <location>
        <begin position="1"/>
        <end position="23"/>
    </location>
</feature>
<feature type="transmembrane region" description="Helical" evidence="8">
    <location>
        <begin position="97"/>
        <end position="116"/>
    </location>
</feature>
<sequence>MSTTNDRAARIPRAASGAKHGAPRPAAPGLLFAGVVAGNFLVLLDTSILNVALPDVREDLGAPAAALPWAVDAYTVVFAGLLLVAGVVSDCFGPRRVYRTALVAFGAISLLSALAPNVGSLIAGRALLGVAAAGLVPASLALLARLHPDPKERMRAVGSWAALSSIGLIAGPVLGGLLVDQGGWRLVFLVNPPIALLALLAARRLSGERPESAARPDRAGMLLSVLALGTLTYGLIAANTDGWGRPLPLVALGVAAVALVLLALAERRAEAPALPPALTGLPRVRADLVAGGMASFLFYGLLFALTQWLVDERGLSPLKTGLAFLPMTLPMCFMPYFTGRIVARWGARPVLYAGLGLDAAAGTALAFCSQDSPFALITVAQVLLAFGSTLAIPGATADMAAAAPARYAATGQGALNACRQAGAALGVAVLGTQATLHASGVTLAVGAVLSLALVAAARPKPE</sequence>
<dbReference type="RefSeq" id="WP_126912655.1">
    <property type="nucleotide sequence ID" value="NZ_CP034587.1"/>
</dbReference>
<dbReference type="SUPFAM" id="SSF103473">
    <property type="entry name" value="MFS general substrate transporter"/>
    <property type="match status" value="1"/>
</dbReference>
<dbReference type="EMBL" id="CP034587">
    <property type="protein sequence ID" value="AZQ70090.1"/>
    <property type="molecule type" value="Genomic_DNA"/>
</dbReference>
<dbReference type="CDD" id="cd17321">
    <property type="entry name" value="MFS_MMR_MDR_like"/>
    <property type="match status" value="1"/>
</dbReference>
<proteinExistence type="predicted"/>
<dbReference type="InterPro" id="IPR020846">
    <property type="entry name" value="MFS_dom"/>
</dbReference>
<evidence type="ECO:0000256" key="2">
    <source>
        <dbReference type="ARBA" id="ARBA00022448"/>
    </source>
</evidence>
<evidence type="ECO:0000256" key="5">
    <source>
        <dbReference type="ARBA" id="ARBA00023136"/>
    </source>
</evidence>
<keyword evidence="5 8" id="KW-0472">Membrane</keyword>
<dbReference type="Proteomes" id="UP000267900">
    <property type="component" value="Chromosome"/>
</dbReference>
<name>A0A3Q9FTY0_STRLT</name>
<feature type="transmembrane region" description="Helical" evidence="8">
    <location>
        <begin position="29"/>
        <end position="53"/>
    </location>
</feature>
<dbReference type="InterPro" id="IPR036259">
    <property type="entry name" value="MFS_trans_sf"/>
</dbReference>
<dbReference type="Gene3D" id="1.20.1250.20">
    <property type="entry name" value="MFS general substrate transporter like domains"/>
    <property type="match status" value="1"/>
</dbReference>
<evidence type="ECO:0000259" key="9">
    <source>
        <dbReference type="PROSITE" id="PS50850"/>
    </source>
</evidence>
<dbReference type="Pfam" id="PF07690">
    <property type="entry name" value="MFS_1"/>
    <property type="match status" value="1"/>
</dbReference>
<feature type="transmembrane region" description="Helical" evidence="8">
    <location>
        <begin position="436"/>
        <end position="457"/>
    </location>
</feature>
<keyword evidence="6" id="KW-0046">Antibiotic resistance</keyword>
<evidence type="ECO:0000313" key="11">
    <source>
        <dbReference type="Proteomes" id="UP000267900"/>
    </source>
</evidence>
<dbReference type="OrthoDB" id="9781469at2"/>
<keyword evidence="3 8" id="KW-0812">Transmembrane</keyword>
<feature type="transmembrane region" description="Helical" evidence="8">
    <location>
        <begin position="156"/>
        <end position="178"/>
    </location>
</feature>
<dbReference type="AlphaFoldDB" id="A0A3Q9FTY0"/>
<dbReference type="PANTHER" id="PTHR42718">
    <property type="entry name" value="MAJOR FACILITATOR SUPERFAMILY MULTIDRUG TRANSPORTER MFSC"/>
    <property type="match status" value="1"/>
</dbReference>
<dbReference type="GO" id="GO:0046677">
    <property type="term" value="P:response to antibiotic"/>
    <property type="evidence" value="ECO:0007669"/>
    <property type="project" value="UniProtKB-KW"/>
</dbReference>
<feature type="transmembrane region" description="Helical" evidence="8">
    <location>
        <begin position="65"/>
        <end position="85"/>
    </location>
</feature>
<dbReference type="PROSITE" id="PS50850">
    <property type="entry name" value="MFS"/>
    <property type="match status" value="1"/>
</dbReference>
<evidence type="ECO:0000256" key="3">
    <source>
        <dbReference type="ARBA" id="ARBA00022692"/>
    </source>
</evidence>
<keyword evidence="4 8" id="KW-1133">Transmembrane helix</keyword>
<evidence type="ECO:0000256" key="8">
    <source>
        <dbReference type="SAM" id="Phobius"/>
    </source>
</evidence>
<dbReference type="GO" id="GO:0005886">
    <property type="term" value="C:plasma membrane"/>
    <property type="evidence" value="ECO:0007669"/>
    <property type="project" value="UniProtKB-SubCell"/>
</dbReference>
<protein>
    <submittedName>
        <fullName evidence="10">MFS transporter</fullName>
    </submittedName>
</protein>
<feature type="transmembrane region" description="Helical" evidence="8">
    <location>
        <begin position="222"/>
        <end position="240"/>
    </location>
</feature>
<feature type="transmembrane region" description="Helical" evidence="8">
    <location>
        <begin position="373"/>
        <end position="392"/>
    </location>
</feature>
<dbReference type="PANTHER" id="PTHR42718:SF9">
    <property type="entry name" value="MAJOR FACILITATOR SUPERFAMILY MULTIDRUG TRANSPORTER MFSC"/>
    <property type="match status" value="1"/>
</dbReference>
<feature type="transmembrane region" description="Helical" evidence="8">
    <location>
        <begin position="184"/>
        <end position="202"/>
    </location>
</feature>
<evidence type="ECO:0000256" key="1">
    <source>
        <dbReference type="ARBA" id="ARBA00004651"/>
    </source>
</evidence>
<gene>
    <name evidence="10" type="ORF">EKH77_01665</name>
</gene>